<dbReference type="PANTHER" id="PTHR43046:SF14">
    <property type="entry name" value="MUTT_NUDIX FAMILY PROTEIN"/>
    <property type="match status" value="1"/>
</dbReference>
<dbReference type="PANTHER" id="PTHR43046">
    <property type="entry name" value="GDP-MANNOSE MANNOSYL HYDROLASE"/>
    <property type="match status" value="1"/>
</dbReference>
<comment type="caution">
    <text evidence="5">The sequence shown here is derived from an EMBL/GenBank/DDBJ whole genome shotgun (WGS) entry which is preliminary data.</text>
</comment>
<keyword evidence="6" id="KW-1185">Reference proteome</keyword>
<name>A0A4R6QQN4_9BURK</name>
<evidence type="ECO:0000313" key="6">
    <source>
        <dbReference type="Proteomes" id="UP000295361"/>
    </source>
</evidence>
<dbReference type="Pfam" id="PF00293">
    <property type="entry name" value="NUDIX"/>
    <property type="match status" value="1"/>
</dbReference>
<feature type="domain" description="Nudix hydrolase" evidence="4">
    <location>
        <begin position="10"/>
        <end position="145"/>
    </location>
</feature>
<dbReference type="InParanoid" id="A0A4R6QQN4"/>
<gene>
    <name evidence="5" type="ORF">DES47_102588</name>
</gene>
<dbReference type="InterPro" id="IPR020476">
    <property type="entry name" value="Nudix_hydrolase"/>
</dbReference>
<dbReference type="SUPFAM" id="SSF55811">
    <property type="entry name" value="Nudix"/>
    <property type="match status" value="1"/>
</dbReference>
<dbReference type="GO" id="GO:0016787">
    <property type="term" value="F:hydrolase activity"/>
    <property type="evidence" value="ECO:0007669"/>
    <property type="project" value="UniProtKB-KW"/>
</dbReference>
<dbReference type="CDD" id="cd04688">
    <property type="entry name" value="NUDIX_Hydrolase"/>
    <property type="match status" value="1"/>
</dbReference>
<comment type="similarity">
    <text evidence="3">Belongs to the Nudix hydrolase family.</text>
</comment>
<keyword evidence="2 3" id="KW-0378">Hydrolase</keyword>
<accession>A0A4R6QQN4</accession>
<protein>
    <submittedName>
        <fullName evidence="5">ADP-ribose pyrophosphatase YjhB (NUDIX family)</fullName>
    </submittedName>
</protein>
<dbReference type="RefSeq" id="WP_133700278.1">
    <property type="nucleotide sequence ID" value="NZ_SNXS01000002.1"/>
</dbReference>
<dbReference type="PROSITE" id="PS00893">
    <property type="entry name" value="NUDIX_BOX"/>
    <property type="match status" value="1"/>
</dbReference>
<evidence type="ECO:0000256" key="1">
    <source>
        <dbReference type="ARBA" id="ARBA00001946"/>
    </source>
</evidence>
<proteinExistence type="inferred from homology"/>
<dbReference type="PRINTS" id="PR00502">
    <property type="entry name" value="NUDIXFAMILY"/>
</dbReference>
<dbReference type="PROSITE" id="PS51462">
    <property type="entry name" value="NUDIX"/>
    <property type="match status" value="1"/>
</dbReference>
<dbReference type="Proteomes" id="UP000295361">
    <property type="component" value="Unassembled WGS sequence"/>
</dbReference>
<evidence type="ECO:0000259" key="4">
    <source>
        <dbReference type="PROSITE" id="PS51462"/>
    </source>
</evidence>
<evidence type="ECO:0000256" key="2">
    <source>
        <dbReference type="ARBA" id="ARBA00022801"/>
    </source>
</evidence>
<dbReference type="EMBL" id="SNXS01000002">
    <property type="protein sequence ID" value="TDP72842.1"/>
    <property type="molecule type" value="Genomic_DNA"/>
</dbReference>
<sequence length="156" mass="17828">MISFILDGHKFQLRAAAVIVHDGSVLLHRTEFDAFWALPGGRVEPGEDAAATVAREMQEEIGQEVVCERLLYVAENFFDYQGQRHHELGLHFLAHFRPDSQLLAKDRVHIGIEGNQRLEFAWFALTELHQVDLKPSFLITALTQPGLPFGHFRQRE</sequence>
<comment type="cofactor">
    <cofactor evidence="1">
        <name>Mg(2+)</name>
        <dbReference type="ChEBI" id="CHEBI:18420"/>
    </cofactor>
</comment>
<dbReference type="AlphaFoldDB" id="A0A4R6QQN4"/>
<evidence type="ECO:0000313" key="5">
    <source>
        <dbReference type="EMBL" id="TDP72842.1"/>
    </source>
</evidence>
<evidence type="ECO:0000256" key="3">
    <source>
        <dbReference type="RuleBase" id="RU003476"/>
    </source>
</evidence>
<organism evidence="5 6">
    <name type="scientific">Roseateles toxinivorans</name>
    <dbReference type="NCBI Taxonomy" id="270368"/>
    <lineage>
        <taxon>Bacteria</taxon>
        <taxon>Pseudomonadati</taxon>
        <taxon>Pseudomonadota</taxon>
        <taxon>Betaproteobacteria</taxon>
        <taxon>Burkholderiales</taxon>
        <taxon>Sphaerotilaceae</taxon>
        <taxon>Roseateles</taxon>
    </lineage>
</organism>
<reference evidence="5 6" key="1">
    <citation type="submission" date="2019-03" db="EMBL/GenBank/DDBJ databases">
        <title>Genomic Encyclopedia of Type Strains, Phase IV (KMG-IV): sequencing the most valuable type-strain genomes for metagenomic binning, comparative biology and taxonomic classification.</title>
        <authorList>
            <person name="Goeker M."/>
        </authorList>
    </citation>
    <scope>NUCLEOTIDE SEQUENCE [LARGE SCALE GENOMIC DNA]</scope>
    <source>
        <strain evidence="5 6">DSM 16998</strain>
    </source>
</reference>
<dbReference type="OrthoDB" id="9804442at2"/>
<dbReference type="InterPro" id="IPR020084">
    <property type="entry name" value="NUDIX_hydrolase_CS"/>
</dbReference>
<dbReference type="InterPro" id="IPR015797">
    <property type="entry name" value="NUDIX_hydrolase-like_dom_sf"/>
</dbReference>
<dbReference type="Gene3D" id="3.90.79.10">
    <property type="entry name" value="Nucleoside Triphosphate Pyrophosphohydrolase"/>
    <property type="match status" value="1"/>
</dbReference>
<dbReference type="InterPro" id="IPR000086">
    <property type="entry name" value="NUDIX_hydrolase_dom"/>
</dbReference>